<protein>
    <recommendedName>
        <fullName evidence="6">Protein transport protein sec16</fullName>
    </recommendedName>
</protein>
<proteinExistence type="inferred from homology"/>
<comment type="caution">
    <text evidence="10">The sequence shown here is derived from an EMBL/GenBank/DDBJ whole genome shotgun (WGS) entry which is preliminary data.</text>
</comment>
<dbReference type="GO" id="GO:0015031">
    <property type="term" value="P:protein transport"/>
    <property type="evidence" value="ECO:0007669"/>
    <property type="project" value="UniProtKB-KW"/>
</dbReference>
<evidence type="ECO:0000259" key="9">
    <source>
        <dbReference type="Pfam" id="PF12932"/>
    </source>
</evidence>
<comment type="similarity">
    <text evidence="2 6">Belongs to the SEC16 family.</text>
</comment>
<evidence type="ECO:0000313" key="10">
    <source>
        <dbReference type="EMBL" id="KAJ8447315.1"/>
    </source>
</evidence>
<keyword evidence="6" id="KW-0333">Golgi apparatus</keyword>
<keyword evidence="3 6" id="KW-0813">Transport</keyword>
<dbReference type="InterPro" id="IPR024298">
    <property type="entry name" value="Sec16_Sec23-bd"/>
</dbReference>
<organism evidence="10 11">
    <name type="scientific">Carnegiea gigantea</name>
    <dbReference type="NCBI Taxonomy" id="171969"/>
    <lineage>
        <taxon>Eukaryota</taxon>
        <taxon>Viridiplantae</taxon>
        <taxon>Streptophyta</taxon>
        <taxon>Embryophyta</taxon>
        <taxon>Tracheophyta</taxon>
        <taxon>Spermatophyta</taxon>
        <taxon>Magnoliopsida</taxon>
        <taxon>eudicotyledons</taxon>
        <taxon>Gunneridae</taxon>
        <taxon>Pentapetalae</taxon>
        <taxon>Caryophyllales</taxon>
        <taxon>Cactineae</taxon>
        <taxon>Cactaceae</taxon>
        <taxon>Cactoideae</taxon>
        <taxon>Echinocereeae</taxon>
        <taxon>Carnegiea</taxon>
    </lineage>
</organism>
<dbReference type="GO" id="GO:0070973">
    <property type="term" value="P:protein localization to endoplasmic reticulum exit site"/>
    <property type="evidence" value="ECO:0007669"/>
    <property type="project" value="TreeGrafter"/>
</dbReference>
<feature type="domain" description="Sec16 central conserved" evidence="9">
    <location>
        <begin position="108"/>
        <end position="229"/>
    </location>
</feature>
<evidence type="ECO:0000256" key="6">
    <source>
        <dbReference type="RuleBase" id="RU364101"/>
    </source>
</evidence>
<evidence type="ECO:0000256" key="7">
    <source>
        <dbReference type="SAM" id="MobiDB-lite"/>
    </source>
</evidence>
<keyword evidence="6" id="KW-0653">Protein transport</keyword>
<evidence type="ECO:0000259" key="8">
    <source>
        <dbReference type="Pfam" id="PF12931"/>
    </source>
</evidence>
<evidence type="ECO:0000256" key="2">
    <source>
        <dbReference type="ARBA" id="ARBA00005927"/>
    </source>
</evidence>
<evidence type="ECO:0000256" key="5">
    <source>
        <dbReference type="ARBA" id="ARBA00022892"/>
    </source>
</evidence>
<keyword evidence="4 6" id="KW-0256">Endoplasmic reticulum</keyword>
<keyword evidence="11" id="KW-1185">Reference proteome</keyword>
<reference evidence="10" key="1">
    <citation type="submission" date="2022-04" db="EMBL/GenBank/DDBJ databases">
        <title>Carnegiea gigantea Genome sequencing and assembly v2.</title>
        <authorList>
            <person name="Copetti D."/>
            <person name="Sanderson M.J."/>
            <person name="Burquez A."/>
            <person name="Wojciechowski M.F."/>
        </authorList>
    </citation>
    <scope>NUCLEOTIDE SEQUENCE</scope>
    <source>
        <strain evidence="10">SGP5-SGP5p</strain>
        <tissue evidence="10">Aerial part</tissue>
    </source>
</reference>
<feature type="domain" description="Sec16 Sec23-binding" evidence="8">
    <location>
        <begin position="285"/>
        <end position="400"/>
    </location>
</feature>
<gene>
    <name evidence="10" type="ORF">Cgig2_013092</name>
</gene>
<evidence type="ECO:0000256" key="3">
    <source>
        <dbReference type="ARBA" id="ARBA00022448"/>
    </source>
</evidence>
<dbReference type="Pfam" id="PF12931">
    <property type="entry name" value="TPR_Sec16"/>
    <property type="match status" value="1"/>
</dbReference>
<dbReference type="OrthoDB" id="8918678at2759"/>
<dbReference type="EMBL" id="JAKOGI010000039">
    <property type="protein sequence ID" value="KAJ8447315.1"/>
    <property type="molecule type" value="Genomic_DNA"/>
</dbReference>
<evidence type="ECO:0000256" key="1">
    <source>
        <dbReference type="ARBA" id="ARBA00004240"/>
    </source>
</evidence>
<comment type="subcellular location">
    <subcellularLocation>
        <location evidence="1">Endoplasmic reticulum</location>
    </subcellularLocation>
    <subcellularLocation>
        <location evidence="6">Golgi apparatus membrane</location>
    </subcellularLocation>
</comment>
<dbReference type="PANTHER" id="PTHR13402:SF6">
    <property type="entry name" value="SECRETORY 16, ISOFORM I"/>
    <property type="match status" value="1"/>
</dbReference>
<dbReference type="GO" id="GO:0000139">
    <property type="term" value="C:Golgi membrane"/>
    <property type="evidence" value="ECO:0007669"/>
    <property type="project" value="UniProtKB-SubCell"/>
</dbReference>
<feature type="region of interest" description="Disordered" evidence="7">
    <location>
        <begin position="84"/>
        <end position="104"/>
    </location>
</feature>
<dbReference type="GO" id="GO:0070971">
    <property type="term" value="C:endoplasmic reticulum exit site"/>
    <property type="evidence" value="ECO:0007669"/>
    <property type="project" value="UniProtKB-ARBA"/>
</dbReference>
<dbReference type="AlphaFoldDB" id="A0A9Q1QP78"/>
<sequence length="755" mass="82270">MAQPEQFGNSEDISSPENAQFGRASIFDSGSRFNGLLGFNGVTESQAYAPPEQFWQHNSQRNMEFDKQFSTSYFNGPKVVNFSQKPPQSSIQSYASSEGTSSAGRPPHALVAFGFGGKLIVIKDPNTLHMQARLGSNSAAVIINVLDIIEIAMPKRDFSDAGFSACDYLCSLCQQSFRGPLVSGNVGAKELHKWIDRIANCATQVVDHRKGEALKMLFSLLKIACQFYGKLRSAFSTDLVLKSQLWQNFLHQQKETVCSLVLSIVACRVCLLKDNYRHATADQVRMLLVLGRRMEALKCAQKGQLWGPAIVIAALLGEQFYGETVKQMALHQLVAGQPAEVFSNPIANNQPSLVNFSQPVQVCPSCMLDEWEENLAIITANRTKGDELVITHLGDCLWKERGESLKAGRSPEVDAWRHMLSAFEERIKIHQQGGYTTHLAPTKLVGKLLNFFDNTAHRVVGGLPPPIDLLDESPKKSDPSGDSGPHDNSSTAGSSSRFGRFGLQIFQKTLGLGLRSRPDQHAKLGEKNKFYYDDKLKRWVEEGAGPPAEEPALASPPTTAAFMNGVSCLDKKDESNNAIHANGQAEFKSANSFEKKAGTPPLPSGANQFSACGRMGVHARYVDTFNKGGGTQPKLFQSRSVPTSKPAIGNAKFFMPTPVTHQEADTSQNTQEAVQMDEDTTTSNRNHSVSSPQMLSPPPMTPPAIPQHPSMEELASQGTVGMINGNGSMPLASRRSSSWSGGLGDMSTCQSRFPG</sequence>
<feature type="compositionally biased region" description="Low complexity" evidence="7">
    <location>
        <begin position="727"/>
        <end position="740"/>
    </location>
</feature>
<dbReference type="GO" id="GO:0012507">
    <property type="term" value="C:ER to Golgi transport vesicle membrane"/>
    <property type="evidence" value="ECO:0007669"/>
    <property type="project" value="TreeGrafter"/>
</dbReference>
<dbReference type="Proteomes" id="UP001153076">
    <property type="component" value="Unassembled WGS sequence"/>
</dbReference>
<evidence type="ECO:0000313" key="11">
    <source>
        <dbReference type="Proteomes" id="UP001153076"/>
    </source>
</evidence>
<dbReference type="GO" id="GO:0016192">
    <property type="term" value="P:vesicle-mediated transport"/>
    <property type="evidence" value="ECO:0007669"/>
    <property type="project" value="UniProtKB-KW"/>
</dbReference>
<dbReference type="GO" id="GO:0007030">
    <property type="term" value="P:Golgi organization"/>
    <property type="evidence" value="ECO:0007669"/>
    <property type="project" value="TreeGrafter"/>
</dbReference>
<dbReference type="Pfam" id="PF12932">
    <property type="entry name" value="Sec16"/>
    <property type="match status" value="1"/>
</dbReference>
<dbReference type="InterPro" id="IPR024340">
    <property type="entry name" value="Sec16_CCD"/>
</dbReference>
<feature type="region of interest" description="Disordered" evidence="7">
    <location>
        <begin position="660"/>
        <end position="698"/>
    </location>
</feature>
<evidence type="ECO:0000256" key="4">
    <source>
        <dbReference type="ARBA" id="ARBA00022824"/>
    </source>
</evidence>
<feature type="compositionally biased region" description="Polar residues" evidence="7">
    <location>
        <begin position="84"/>
        <end position="103"/>
    </location>
</feature>
<dbReference type="PANTHER" id="PTHR13402">
    <property type="entry name" value="RGPR-RELATED"/>
    <property type="match status" value="1"/>
</dbReference>
<name>A0A9Q1QP78_9CARY</name>
<dbReference type="Gene3D" id="1.25.40.1030">
    <property type="match status" value="1"/>
</dbReference>
<accession>A0A9Q1QP78</accession>
<feature type="region of interest" description="Disordered" evidence="7">
    <location>
        <begin position="463"/>
        <end position="496"/>
    </location>
</feature>
<feature type="region of interest" description="Disordered" evidence="7">
    <location>
        <begin position="720"/>
        <end position="755"/>
    </location>
</feature>
<feature type="compositionally biased region" description="Polar residues" evidence="7">
    <location>
        <begin position="486"/>
        <end position="496"/>
    </location>
</feature>
<keyword evidence="5 6" id="KW-0931">ER-Golgi transport</keyword>
<keyword evidence="6" id="KW-0472">Membrane</keyword>